<dbReference type="AlphaFoldDB" id="A0AAF0JC84"/>
<dbReference type="Pfam" id="PF00254">
    <property type="entry name" value="FKBP_C"/>
    <property type="match status" value="1"/>
</dbReference>
<name>A0AAF0JC84_9BASI</name>
<dbReference type="PANTHER" id="PTHR45779">
    <property type="entry name" value="PEPTIDYLPROLYL ISOMERASE"/>
    <property type="match status" value="1"/>
</dbReference>
<dbReference type="InterPro" id="IPR001179">
    <property type="entry name" value="PPIase_FKBP_dom"/>
</dbReference>
<comment type="catalytic activity">
    <reaction evidence="1 5">
        <text>[protein]-peptidylproline (omega=180) = [protein]-peptidylproline (omega=0)</text>
        <dbReference type="Rhea" id="RHEA:16237"/>
        <dbReference type="Rhea" id="RHEA-COMP:10747"/>
        <dbReference type="Rhea" id="RHEA-COMP:10748"/>
        <dbReference type="ChEBI" id="CHEBI:83833"/>
        <dbReference type="ChEBI" id="CHEBI:83834"/>
        <dbReference type="EC" id="5.2.1.8"/>
    </reaction>
</comment>
<evidence type="ECO:0000313" key="9">
    <source>
        <dbReference type="Proteomes" id="UP001217754"/>
    </source>
</evidence>
<feature type="signal peptide" evidence="6">
    <location>
        <begin position="1"/>
        <end position="19"/>
    </location>
</feature>
<dbReference type="RefSeq" id="XP_060123922.1">
    <property type="nucleotide sequence ID" value="XM_060267939.1"/>
</dbReference>
<dbReference type="InterPro" id="IPR044609">
    <property type="entry name" value="FKBP2/11"/>
</dbReference>
<protein>
    <recommendedName>
        <fullName evidence="2 5">peptidylprolyl isomerase</fullName>
        <ecNumber evidence="2 5">5.2.1.8</ecNumber>
    </recommendedName>
</protein>
<dbReference type="FunFam" id="3.10.50.40:FF:000006">
    <property type="entry name" value="Peptidyl-prolyl cis-trans isomerase"/>
    <property type="match status" value="1"/>
</dbReference>
<dbReference type="PANTHER" id="PTHR45779:SF14">
    <property type="entry name" value="PEPTIDYLPROLYL ISOMERASE"/>
    <property type="match status" value="1"/>
</dbReference>
<evidence type="ECO:0000256" key="3">
    <source>
        <dbReference type="ARBA" id="ARBA00023110"/>
    </source>
</evidence>
<evidence type="ECO:0000256" key="1">
    <source>
        <dbReference type="ARBA" id="ARBA00000971"/>
    </source>
</evidence>
<keyword evidence="3 5" id="KW-0697">Rotamase</keyword>
<evidence type="ECO:0000256" key="5">
    <source>
        <dbReference type="PROSITE-ProRule" id="PRU00277"/>
    </source>
</evidence>
<keyword evidence="4 5" id="KW-0413">Isomerase</keyword>
<gene>
    <name evidence="8" type="primary">FPR2</name>
    <name evidence="8" type="ORF">MJAP1_004016</name>
</gene>
<keyword evidence="9" id="KW-1185">Reference proteome</keyword>
<feature type="chain" id="PRO_5042222236" description="peptidylprolyl isomerase" evidence="6">
    <location>
        <begin position="20"/>
        <end position="146"/>
    </location>
</feature>
<dbReference type="PROSITE" id="PS50059">
    <property type="entry name" value="FKBP_PPIASE"/>
    <property type="match status" value="1"/>
</dbReference>
<dbReference type="Gene3D" id="3.10.50.40">
    <property type="match status" value="1"/>
</dbReference>
<dbReference type="GeneID" id="85227667"/>
<accession>A0AAF0JC84</accession>
<proteinExistence type="predicted"/>
<dbReference type="SUPFAM" id="SSF54534">
    <property type="entry name" value="FKBP-like"/>
    <property type="match status" value="1"/>
</dbReference>
<evidence type="ECO:0000256" key="4">
    <source>
        <dbReference type="ARBA" id="ARBA00023235"/>
    </source>
</evidence>
<dbReference type="GO" id="GO:0003755">
    <property type="term" value="F:peptidyl-prolyl cis-trans isomerase activity"/>
    <property type="evidence" value="ECO:0007669"/>
    <property type="project" value="UniProtKB-KW"/>
</dbReference>
<evidence type="ECO:0000256" key="2">
    <source>
        <dbReference type="ARBA" id="ARBA00013194"/>
    </source>
</evidence>
<feature type="domain" description="PPIase FKBP-type" evidence="7">
    <location>
        <begin position="44"/>
        <end position="132"/>
    </location>
</feature>
<reference evidence="8" key="1">
    <citation type="submission" date="2023-03" db="EMBL/GenBank/DDBJ databases">
        <title>Mating type loci evolution in Malassezia.</title>
        <authorList>
            <person name="Coelho M.A."/>
        </authorList>
    </citation>
    <scope>NUCLEOTIDE SEQUENCE</scope>
    <source>
        <strain evidence="8">CBS 9431</strain>
    </source>
</reference>
<keyword evidence="6" id="KW-0732">Signal</keyword>
<evidence type="ECO:0000259" key="7">
    <source>
        <dbReference type="PROSITE" id="PS50059"/>
    </source>
</evidence>
<sequence length="146" mass="16162">MRIAVVASVVLACVLTVFAKEPPKDLRIGVKFRPEKCTFRTQQGDNLVMHYTGRLWDGTKFDSSLDRNQPFTFSLGVGQVIRGWDEGLREMCVGEKRRLQIPPEYGYGATGAGGVIPPNAALVFDVELLDIDSPRVIAGRAMHNEL</sequence>
<dbReference type="EMBL" id="CP119965">
    <property type="protein sequence ID" value="WFD41025.1"/>
    <property type="molecule type" value="Genomic_DNA"/>
</dbReference>
<dbReference type="Proteomes" id="UP001217754">
    <property type="component" value="Chromosome 8"/>
</dbReference>
<dbReference type="GO" id="GO:0005783">
    <property type="term" value="C:endoplasmic reticulum"/>
    <property type="evidence" value="ECO:0007669"/>
    <property type="project" value="TreeGrafter"/>
</dbReference>
<evidence type="ECO:0000313" key="8">
    <source>
        <dbReference type="EMBL" id="WFD41025.1"/>
    </source>
</evidence>
<dbReference type="InterPro" id="IPR046357">
    <property type="entry name" value="PPIase_dom_sf"/>
</dbReference>
<dbReference type="EC" id="5.2.1.8" evidence="2 5"/>
<organism evidence="8 9">
    <name type="scientific">Malassezia japonica</name>
    <dbReference type="NCBI Taxonomy" id="223818"/>
    <lineage>
        <taxon>Eukaryota</taxon>
        <taxon>Fungi</taxon>
        <taxon>Dikarya</taxon>
        <taxon>Basidiomycota</taxon>
        <taxon>Ustilaginomycotina</taxon>
        <taxon>Malasseziomycetes</taxon>
        <taxon>Malasseziales</taxon>
        <taxon>Malasseziaceae</taxon>
        <taxon>Malassezia</taxon>
    </lineage>
</organism>
<evidence type="ECO:0000256" key="6">
    <source>
        <dbReference type="SAM" id="SignalP"/>
    </source>
</evidence>